<proteinExistence type="inferred from homology"/>
<keyword evidence="2 6" id="KW-0689">Ribosomal protein</keyword>
<feature type="domain" description="Large ribosomal subunit protein uL5 C-terminal" evidence="5">
    <location>
        <begin position="185"/>
        <end position="293"/>
    </location>
</feature>
<dbReference type="Gene3D" id="3.30.1440.10">
    <property type="match status" value="1"/>
</dbReference>
<dbReference type="GO" id="GO:0005840">
    <property type="term" value="C:ribosome"/>
    <property type="evidence" value="ECO:0007669"/>
    <property type="project" value="UniProtKB-KW"/>
</dbReference>
<evidence type="ECO:0000313" key="6">
    <source>
        <dbReference type="EMBL" id="TFL02350.1"/>
    </source>
</evidence>
<evidence type="ECO:0000259" key="5">
    <source>
        <dbReference type="Pfam" id="PF00673"/>
    </source>
</evidence>
<keyword evidence="3" id="KW-0687">Ribonucleoprotein</keyword>
<name>A0A5C3QME5_9AGAR</name>
<feature type="region of interest" description="Disordered" evidence="4">
    <location>
        <begin position="75"/>
        <end position="116"/>
    </location>
</feature>
<dbReference type="Pfam" id="PF00673">
    <property type="entry name" value="Ribosomal_L5_C"/>
    <property type="match status" value="1"/>
</dbReference>
<keyword evidence="7" id="KW-1185">Reference proteome</keyword>
<dbReference type="InterPro" id="IPR022803">
    <property type="entry name" value="Ribosomal_uL5_dom_sf"/>
</dbReference>
<dbReference type="InterPro" id="IPR002132">
    <property type="entry name" value="Ribosomal_uL5"/>
</dbReference>
<dbReference type="SUPFAM" id="SSF55282">
    <property type="entry name" value="RL5-like"/>
    <property type="match status" value="1"/>
</dbReference>
<gene>
    <name evidence="6" type="ORF">BDV98DRAFT_546720</name>
</gene>
<evidence type="ECO:0000313" key="7">
    <source>
        <dbReference type="Proteomes" id="UP000305067"/>
    </source>
</evidence>
<comment type="similarity">
    <text evidence="1">Belongs to the universal ribosomal protein uL5 family.</text>
</comment>
<feature type="region of interest" description="Disordered" evidence="4">
    <location>
        <begin position="1"/>
        <end position="32"/>
    </location>
</feature>
<evidence type="ECO:0000256" key="1">
    <source>
        <dbReference type="ARBA" id="ARBA00008553"/>
    </source>
</evidence>
<dbReference type="GO" id="GO:0003735">
    <property type="term" value="F:structural constituent of ribosome"/>
    <property type="evidence" value="ECO:0007669"/>
    <property type="project" value="InterPro"/>
</dbReference>
<protein>
    <submittedName>
        <fullName evidence="6">Ribosomal protein L5 domain-containing protein</fullName>
    </submittedName>
</protein>
<reference evidence="6 7" key="1">
    <citation type="journal article" date="2019" name="Nat. Ecol. Evol.">
        <title>Megaphylogeny resolves global patterns of mushroom evolution.</title>
        <authorList>
            <person name="Varga T."/>
            <person name="Krizsan K."/>
            <person name="Foldi C."/>
            <person name="Dima B."/>
            <person name="Sanchez-Garcia M."/>
            <person name="Sanchez-Ramirez S."/>
            <person name="Szollosi G.J."/>
            <person name="Szarkandi J.G."/>
            <person name="Papp V."/>
            <person name="Albert L."/>
            <person name="Andreopoulos W."/>
            <person name="Angelini C."/>
            <person name="Antonin V."/>
            <person name="Barry K.W."/>
            <person name="Bougher N.L."/>
            <person name="Buchanan P."/>
            <person name="Buyck B."/>
            <person name="Bense V."/>
            <person name="Catcheside P."/>
            <person name="Chovatia M."/>
            <person name="Cooper J."/>
            <person name="Damon W."/>
            <person name="Desjardin D."/>
            <person name="Finy P."/>
            <person name="Geml J."/>
            <person name="Haridas S."/>
            <person name="Hughes K."/>
            <person name="Justo A."/>
            <person name="Karasinski D."/>
            <person name="Kautmanova I."/>
            <person name="Kiss B."/>
            <person name="Kocsube S."/>
            <person name="Kotiranta H."/>
            <person name="LaButti K.M."/>
            <person name="Lechner B.E."/>
            <person name="Liimatainen K."/>
            <person name="Lipzen A."/>
            <person name="Lukacs Z."/>
            <person name="Mihaltcheva S."/>
            <person name="Morgado L.N."/>
            <person name="Niskanen T."/>
            <person name="Noordeloos M.E."/>
            <person name="Ohm R.A."/>
            <person name="Ortiz-Santana B."/>
            <person name="Ovrebo C."/>
            <person name="Racz N."/>
            <person name="Riley R."/>
            <person name="Savchenko A."/>
            <person name="Shiryaev A."/>
            <person name="Soop K."/>
            <person name="Spirin V."/>
            <person name="Szebenyi C."/>
            <person name="Tomsovsky M."/>
            <person name="Tulloss R.E."/>
            <person name="Uehling J."/>
            <person name="Grigoriev I.V."/>
            <person name="Vagvolgyi C."/>
            <person name="Papp T."/>
            <person name="Martin F.M."/>
            <person name="Miettinen O."/>
            <person name="Hibbett D.S."/>
            <person name="Nagy L.G."/>
        </authorList>
    </citation>
    <scope>NUCLEOTIDE SEQUENCE [LARGE SCALE GENOMIC DNA]</scope>
    <source>
        <strain evidence="6 7">CBS 309.79</strain>
    </source>
</reference>
<dbReference type="STRING" id="1884261.A0A5C3QME5"/>
<dbReference type="Proteomes" id="UP000305067">
    <property type="component" value="Unassembled WGS sequence"/>
</dbReference>
<evidence type="ECO:0000256" key="3">
    <source>
        <dbReference type="ARBA" id="ARBA00023274"/>
    </source>
</evidence>
<organism evidence="6 7">
    <name type="scientific">Pterulicium gracile</name>
    <dbReference type="NCBI Taxonomy" id="1884261"/>
    <lineage>
        <taxon>Eukaryota</taxon>
        <taxon>Fungi</taxon>
        <taxon>Dikarya</taxon>
        <taxon>Basidiomycota</taxon>
        <taxon>Agaricomycotina</taxon>
        <taxon>Agaricomycetes</taxon>
        <taxon>Agaricomycetidae</taxon>
        <taxon>Agaricales</taxon>
        <taxon>Pleurotineae</taxon>
        <taxon>Pterulaceae</taxon>
        <taxon>Pterulicium</taxon>
    </lineage>
</organism>
<dbReference type="AlphaFoldDB" id="A0A5C3QME5"/>
<dbReference type="PANTHER" id="PTHR11994">
    <property type="entry name" value="60S RIBOSOMAL PROTEIN L11-RELATED"/>
    <property type="match status" value="1"/>
</dbReference>
<dbReference type="GO" id="GO:1990904">
    <property type="term" value="C:ribonucleoprotein complex"/>
    <property type="evidence" value="ECO:0007669"/>
    <property type="project" value="UniProtKB-KW"/>
</dbReference>
<dbReference type="InterPro" id="IPR031309">
    <property type="entry name" value="Ribosomal_uL5_C"/>
</dbReference>
<dbReference type="EMBL" id="ML178822">
    <property type="protein sequence ID" value="TFL02350.1"/>
    <property type="molecule type" value="Genomic_DNA"/>
</dbReference>
<dbReference type="OrthoDB" id="539541at2759"/>
<sequence>MASAVRNRLGSVTRFGRAPPPSKKLRIDKHSGLPRPHVGNLIVRDFAPCRLEEHYHTTLADDLMYLTYKHEHLPRPPPRQIRLTYDSNDPYTKNRYNPPVGGSQAGKKLPPPSSPSNVVQLQRVSVHTFLRDAITNKGSLLPLIAAMRSLAGETLKGGGRHSSQGIQIVRAKKSVGTWKLRPGIPIAVKFDLTGPAMYDFLANVTEFVLPRIRDFRGLQMPAPSASPNSASAVGGVVSFGLPPEALGYFPQIEVNQDSYPKMYGLHIHCITNAEGLGAQNQARALLSGFQLPFLKK</sequence>
<dbReference type="GO" id="GO:0006412">
    <property type="term" value="P:translation"/>
    <property type="evidence" value="ECO:0007669"/>
    <property type="project" value="InterPro"/>
</dbReference>
<feature type="compositionally biased region" description="Polar residues" evidence="4">
    <location>
        <begin position="85"/>
        <end position="95"/>
    </location>
</feature>
<accession>A0A5C3QME5</accession>
<evidence type="ECO:0000256" key="2">
    <source>
        <dbReference type="ARBA" id="ARBA00022980"/>
    </source>
</evidence>
<evidence type="ECO:0000256" key="4">
    <source>
        <dbReference type="SAM" id="MobiDB-lite"/>
    </source>
</evidence>